<dbReference type="Gene3D" id="1.25.60.10">
    <property type="entry name" value="MgtE N-terminal domain-like"/>
    <property type="match status" value="1"/>
</dbReference>
<comment type="function">
    <text evidence="9">Acts as a magnesium transporter.</text>
</comment>
<evidence type="ECO:0000256" key="2">
    <source>
        <dbReference type="ARBA" id="ARBA00009749"/>
    </source>
</evidence>
<keyword evidence="9" id="KW-1003">Cell membrane</keyword>
<keyword evidence="6 9" id="KW-1133">Transmembrane helix</keyword>
<dbReference type="CDD" id="cd04606">
    <property type="entry name" value="CBS_pair_Mg_transporter"/>
    <property type="match status" value="1"/>
</dbReference>
<dbReference type="Gene3D" id="3.10.580.10">
    <property type="entry name" value="CBS-domain"/>
    <property type="match status" value="1"/>
</dbReference>
<evidence type="ECO:0000256" key="7">
    <source>
        <dbReference type="ARBA" id="ARBA00023136"/>
    </source>
</evidence>
<comment type="caution">
    <text evidence="12">The sequence shown here is derived from an EMBL/GenBank/DDBJ whole genome shotgun (WGS) entry which is preliminary data.</text>
</comment>
<reference evidence="12 13" key="1">
    <citation type="submission" date="2017-08" db="EMBL/GenBank/DDBJ databases">
        <title>Infants hospitalized years apart are colonized by the same room-sourced microbial strains.</title>
        <authorList>
            <person name="Brooks B."/>
            <person name="Olm M.R."/>
            <person name="Firek B.A."/>
            <person name="Baker R."/>
            <person name="Thomas B.C."/>
            <person name="Morowitz M.J."/>
            <person name="Banfield J.F."/>
        </authorList>
    </citation>
    <scope>NUCLEOTIDE SEQUENCE [LARGE SCALE GENOMIC DNA]</scope>
    <source>
        <strain evidence="12">S2_005_002_R2_29</strain>
    </source>
</reference>
<dbReference type="PANTHER" id="PTHR43773">
    <property type="entry name" value="MAGNESIUM TRANSPORTER MGTE"/>
    <property type="match status" value="1"/>
</dbReference>
<dbReference type="InterPro" id="IPR006667">
    <property type="entry name" value="SLC41_membr_dom"/>
</dbReference>
<keyword evidence="4 9" id="KW-0812">Transmembrane</keyword>
<feature type="transmembrane region" description="Helical" evidence="9">
    <location>
        <begin position="452"/>
        <end position="475"/>
    </location>
</feature>
<dbReference type="GO" id="GO:0015095">
    <property type="term" value="F:magnesium ion transmembrane transporter activity"/>
    <property type="evidence" value="ECO:0007669"/>
    <property type="project" value="UniProtKB-UniRule"/>
</dbReference>
<dbReference type="AlphaFoldDB" id="A0A2W5PUA2"/>
<proteinExistence type="inferred from homology"/>
<dbReference type="InterPro" id="IPR038076">
    <property type="entry name" value="MgtE_N_sf"/>
</dbReference>
<feature type="region of interest" description="Disordered" evidence="10">
    <location>
        <begin position="1"/>
        <end position="20"/>
    </location>
</feature>
<dbReference type="GO" id="GO:0046872">
    <property type="term" value="F:metal ion binding"/>
    <property type="evidence" value="ECO:0007669"/>
    <property type="project" value="UniProtKB-KW"/>
</dbReference>
<dbReference type="NCBIfam" id="TIGR00400">
    <property type="entry name" value="mgtE"/>
    <property type="match status" value="1"/>
</dbReference>
<evidence type="ECO:0000256" key="3">
    <source>
        <dbReference type="ARBA" id="ARBA00022448"/>
    </source>
</evidence>
<comment type="subcellular location">
    <subcellularLocation>
        <location evidence="9">Cell membrane</location>
        <topology evidence="9">Multi-pass membrane protein</topology>
    </subcellularLocation>
    <subcellularLocation>
        <location evidence="1">Membrane</location>
        <topology evidence="1">Multi-pass membrane protein</topology>
    </subcellularLocation>
</comment>
<dbReference type="Pfam" id="PF00571">
    <property type="entry name" value="CBS"/>
    <property type="match status" value="1"/>
</dbReference>
<dbReference type="SUPFAM" id="SSF158791">
    <property type="entry name" value="MgtE N-terminal domain-like"/>
    <property type="match status" value="1"/>
</dbReference>
<dbReference type="Gene3D" id="1.10.357.20">
    <property type="entry name" value="SLC41 divalent cation transporters, integral membrane domain"/>
    <property type="match status" value="1"/>
</dbReference>
<keyword evidence="8" id="KW-0129">CBS domain</keyword>
<evidence type="ECO:0000313" key="12">
    <source>
        <dbReference type="EMBL" id="PZQ46013.1"/>
    </source>
</evidence>
<sequence length="476" mass="51768">MSEELHPLSNSNERGPESTAEMLEEVHEDGFSLSDQLIADFADALDEGEVETLKTILNDLSEADVAELFHKMDREARHIFLDKHADLIDPLVYSHLSPELREIILSDMPPAAVAKILSELESDDALDLIIDLDAQFQKEILRYLSAKNRLALEEGLSYPEESAGRLMQREYVAIPQFWTVGKTIDYLRAAGDDIPEDFYDLIVIDPYYHVIGEIPLNKLVRAKRSEKINEIAREDIHIIPATMDQEEVAHLFRREDLGSAPVVDEDGRLVGVITIDDVIDVIDEEAGEDILKLAGVDESDLYSAVLSTSLSRSKWLLVNLLTAFIAASVVSMFGATIEKVVALAALMPIVAGMGGNAGTQALTVAVRAIAMRELSNTNAGRAIIKEGLVGLINGCVFAVLVGAIAALWFHNIILGGVIAMALVINLISAGLFGAGIPILLNKYGQDPAISSSIFLTTVTDTVGFFAFLGLATIFLA</sequence>
<dbReference type="GO" id="GO:0005886">
    <property type="term" value="C:plasma membrane"/>
    <property type="evidence" value="ECO:0007669"/>
    <property type="project" value="UniProtKB-SubCell"/>
</dbReference>
<feature type="transmembrane region" description="Helical" evidence="9">
    <location>
        <begin position="316"/>
        <end position="337"/>
    </location>
</feature>
<organism evidence="12 13">
    <name type="scientific">Micavibrio aeruginosavorus</name>
    <dbReference type="NCBI Taxonomy" id="349221"/>
    <lineage>
        <taxon>Bacteria</taxon>
        <taxon>Pseudomonadati</taxon>
        <taxon>Bdellovibrionota</taxon>
        <taxon>Bdellovibrionia</taxon>
        <taxon>Bdellovibrionales</taxon>
        <taxon>Pseudobdellovibrionaceae</taxon>
        <taxon>Micavibrio</taxon>
    </lineage>
</organism>
<accession>A0A2W5PUA2</accession>
<dbReference type="SMART" id="SM00924">
    <property type="entry name" value="MgtE_N"/>
    <property type="match status" value="1"/>
</dbReference>
<dbReference type="InterPro" id="IPR000644">
    <property type="entry name" value="CBS_dom"/>
</dbReference>
<evidence type="ECO:0000259" key="11">
    <source>
        <dbReference type="PROSITE" id="PS51371"/>
    </source>
</evidence>
<dbReference type="InterPro" id="IPR046342">
    <property type="entry name" value="CBS_dom_sf"/>
</dbReference>
<feature type="transmembrane region" description="Helical" evidence="9">
    <location>
        <begin position="415"/>
        <end position="440"/>
    </location>
</feature>
<evidence type="ECO:0000256" key="5">
    <source>
        <dbReference type="ARBA" id="ARBA00022842"/>
    </source>
</evidence>
<evidence type="ECO:0000256" key="8">
    <source>
        <dbReference type="PROSITE-ProRule" id="PRU00703"/>
    </source>
</evidence>
<feature type="transmembrane region" description="Helical" evidence="9">
    <location>
        <begin position="343"/>
        <end position="366"/>
    </location>
</feature>
<dbReference type="Pfam" id="PF03448">
    <property type="entry name" value="MgtE_N"/>
    <property type="match status" value="1"/>
</dbReference>
<keyword evidence="9" id="KW-0479">Metal-binding</keyword>
<evidence type="ECO:0000256" key="9">
    <source>
        <dbReference type="RuleBase" id="RU362011"/>
    </source>
</evidence>
<gene>
    <name evidence="12" type="primary">mgtE</name>
    <name evidence="12" type="ORF">DI551_05970</name>
</gene>
<feature type="transmembrane region" description="Helical" evidence="9">
    <location>
        <begin position="387"/>
        <end position="409"/>
    </location>
</feature>
<dbReference type="SMART" id="SM00116">
    <property type="entry name" value="CBS"/>
    <property type="match status" value="1"/>
</dbReference>
<comment type="similarity">
    <text evidence="2 9">Belongs to the SLC41A transporter family.</text>
</comment>
<dbReference type="PROSITE" id="PS51371">
    <property type="entry name" value="CBS"/>
    <property type="match status" value="1"/>
</dbReference>
<dbReference type="Proteomes" id="UP000249417">
    <property type="component" value="Unassembled WGS sequence"/>
</dbReference>
<keyword evidence="7 9" id="KW-0472">Membrane</keyword>
<protein>
    <recommendedName>
        <fullName evidence="9">Magnesium transporter MgtE</fullName>
    </recommendedName>
</protein>
<comment type="subunit">
    <text evidence="9">Homodimer.</text>
</comment>
<dbReference type="InterPro" id="IPR006668">
    <property type="entry name" value="Mg_transptr_MgtE_intracell_dom"/>
</dbReference>
<evidence type="ECO:0000256" key="10">
    <source>
        <dbReference type="SAM" id="MobiDB-lite"/>
    </source>
</evidence>
<keyword evidence="5 9" id="KW-0460">Magnesium</keyword>
<dbReference type="SUPFAM" id="SSF54631">
    <property type="entry name" value="CBS-domain pair"/>
    <property type="match status" value="1"/>
</dbReference>
<evidence type="ECO:0000256" key="6">
    <source>
        <dbReference type="ARBA" id="ARBA00022989"/>
    </source>
</evidence>
<name>A0A2W5PUA2_9BACT</name>
<evidence type="ECO:0000313" key="13">
    <source>
        <dbReference type="Proteomes" id="UP000249417"/>
    </source>
</evidence>
<dbReference type="EMBL" id="QFQB01000034">
    <property type="protein sequence ID" value="PZQ46013.1"/>
    <property type="molecule type" value="Genomic_DNA"/>
</dbReference>
<keyword evidence="3 9" id="KW-0813">Transport</keyword>
<dbReference type="PANTHER" id="PTHR43773:SF1">
    <property type="entry name" value="MAGNESIUM TRANSPORTER MGTE"/>
    <property type="match status" value="1"/>
</dbReference>
<evidence type="ECO:0000256" key="4">
    <source>
        <dbReference type="ARBA" id="ARBA00022692"/>
    </source>
</evidence>
<dbReference type="SUPFAM" id="SSF161093">
    <property type="entry name" value="MgtE membrane domain-like"/>
    <property type="match status" value="1"/>
</dbReference>
<dbReference type="InterPro" id="IPR036739">
    <property type="entry name" value="SLC41_membr_dom_sf"/>
</dbReference>
<dbReference type="Pfam" id="PF01769">
    <property type="entry name" value="MgtE"/>
    <property type="match status" value="1"/>
</dbReference>
<evidence type="ECO:0000256" key="1">
    <source>
        <dbReference type="ARBA" id="ARBA00004141"/>
    </source>
</evidence>
<dbReference type="InterPro" id="IPR006669">
    <property type="entry name" value="MgtE_transporter"/>
</dbReference>
<feature type="domain" description="CBS" evidence="11">
    <location>
        <begin position="231"/>
        <end position="290"/>
    </location>
</feature>